<gene>
    <name evidence="1" type="ORF">BGW36DRAFT_195665</name>
</gene>
<accession>A0AAD4PUE7</accession>
<organism evidence="1 2">
    <name type="scientific">Talaromyces proteolyticus</name>
    <dbReference type="NCBI Taxonomy" id="1131652"/>
    <lineage>
        <taxon>Eukaryota</taxon>
        <taxon>Fungi</taxon>
        <taxon>Dikarya</taxon>
        <taxon>Ascomycota</taxon>
        <taxon>Pezizomycotina</taxon>
        <taxon>Eurotiomycetes</taxon>
        <taxon>Eurotiomycetidae</taxon>
        <taxon>Eurotiales</taxon>
        <taxon>Trichocomaceae</taxon>
        <taxon>Talaromyces</taxon>
        <taxon>Talaromyces sect. Bacilispori</taxon>
    </lineage>
</organism>
<dbReference type="Gene3D" id="1.10.238.10">
    <property type="entry name" value="EF-hand"/>
    <property type="match status" value="1"/>
</dbReference>
<dbReference type="GeneID" id="70240115"/>
<protein>
    <recommendedName>
        <fullName evidence="3">EF-hand domain-containing protein</fullName>
    </recommendedName>
</protein>
<name>A0AAD4PUE7_9EURO</name>
<evidence type="ECO:0008006" key="3">
    <source>
        <dbReference type="Google" id="ProtNLM"/>
    </source>
</evidence>
<dbReference type="EMBL" id="JAJTJA010000008">
    <property type="protein sequence ID" value="KAH8695021.1"/>
    <property type="molecule type" value="Genomic_DNA"/>
</dbReference>
<sequence>MGWKKHPENRREQRDEQTRAFLKTLSSGQLNNFKITAACLEEICEKTPEDVYYSAEDIKWFIGFFLYADRNFDGSVSLSELTKTLESLEDKDSAKKDAKKAKEDAKELMDFFNTLDISGDAKLSLAEWIIIGFFGEDRKDNYRGAIRVELE</sequence>
<dbReference type="InterPro" id="IPR011992">
    <property type="entry name" value="EF-hand-dom_pair"/>
</dbReference>
<dbReference type="Proteomes" id="UP001201262">
    <property type="component" value="Unassembled WGS sequence"/>
</dbReference>
<comment type="caution">
    <text evidence="1">The sequence shown here is derived from an EMBL/GenBank/DDBJ whole genome shotgun (WGS) entry which is preliminary data.</text>
</comment>
<dbReference type="AlphaFoldDB" id="A0AAD4PUE7"/>
<dbReference type="SUPFAM" id="SSF47473">
    <property type="entry name" value="EF-hand"/>
    <property type="match status" value="1"/>
</dbReference>
<evidence type="ECO:0000313" key="1">
    <source>
        <dbReference type="EMBL" id="KAH8695021.1"/>
    </source>
</evidence>
<evidence type="ECO:0000313" key="2">
    <source>
        <dbReference type="Proteomes" id="UP001201262"/>
    </source>
</evidence>
<reference evidence="1" key="1">
    <citation type="submission" date="2021-12" db="EMBL/GenBank/DDBJ databases">
        <title>Convergent genome expansion in fungi linked to evolution of root-endophyte symbiosis.</title>
        <authorList>
            <consortium name="DOE Joint Genome Institute"/>
            <person name="Ke Y.-H."/>
            <person name="Bonito G."/>
            <person name="Liao H.-L."/>
            <person name="Looney B."/>
            <person name="Rojas-Flechas A."/>
            <person name="Nash J."/>
            <person name="Hameed K."/>
            <person name="Schadt C."/>
            <person name="Martin F."/>
            <person name="Crous P.W."/>
            <person name="Miettinen O."/>
            <person name="Magnuson J.K."/>
            <person name="Labbe J."/>
            <person name="Jacobson D."/>
            <person name="Doktycz M.J."/>
            <person name="Veneault-Fourrey C."/>
            <person name="Kuo A."/>
            <person name="Mondo S."/>
            <person name="Calhoun S."/>
            <person name="Riley R."/>
            <person name="Ohm R."/>
            <person name="LaButti K."/>
            <person name="Andreopoulos B."/>
            <person name="Pangilinan J."/>
            <person name="Nolan M."/>
            <person name="Tritt A."/>
            <person name="Clum A."/>
            <person name="Lipzen A."/>
            <person name="Daum C."/>
            <person name="Barry K."/>
            <person name="Grigoriev I.V."/>
            <person name="Vilgalys R."/>
        </authorList>
    </citation>
    <scope>NUCLEOTIDE SEQUENCE</scope>
    <source>
        <strain evidence="1">PMI_201</strain>
    </source>
</reference>
<keyword evidence="2" id="KW-1185">Reference proteome</keyword>
<proteinExistence type="predicted"/>
<dbReference type="RefSeq" id="XP_046070163.1">
    <property type="nucleotide sequence ID" value="XM_046209828.1"/>
</dbReference>